<evidence type="ECO:0000313" key="3">
    <source>
        <dbReference type="EMBL" id="KIK33627.1"/>
    </source>
</evidence>
<gene>
    <name evidence="3" type="ORF">CY34DRAFT_18251</name>
</gene>
<dbReference type="InterPro" id="IPR045340">
    <property type="entry name" value="DUF6533"/>
</dbReference>
<feature type="transmembrane region" description="Helical" evidence="1">
    <location>
        <begin position="12"/>
        <end position="33"/>
    </location>
</feature>
<dbReference type="AlphaFoldDB" id="A0A0D0AH88"/>
<keyword evidence="1" id="KW-1133">Transmembrane helix</keyword>
<evidence type="ECO:0000256" key="1">
    <source>
        <dbReference type="SAM" id="Phobius"/>
    </source>
</evidence>
<keyword evidence="1" id="KW-0472">Membrane</keyword>
<protein>
    <recommendedName>
        <fullName evidence="2">DUF6533 domain-containing protein</fullName>
    </recommendedName>
</protein>
<evidence type="ECO:0000259" key="2">
    <source>
        <dbReference type="Pfam" id="PF20151"/>
    </source>
</evidence>
<sequence>MTLVSNDPIWWPLISANFINSYFAVAGSVGLMYDWMFSVLTFGQEVELIWVSGLSHLRENTITNPRQRQRWSLMTVLYLAVRYGGIFYATTYILMNVPAVPMTDAVGIAFYPRPVNLTTM</sequence>
<reference evidence="3 4" key="1">
    <citation type="submission" date="2014-04" db="EMBL/GenBank/DDBJ databases">
        <authorList>
            <consortium name="DOE Joint Genome Institute"/>
            <person name="Kuo A."/>
            <person name="Ruytinx J."/>
            <person name="Rineau F."/>
            <person name="Colpaert J."/>
            <person name="Kohler A."/>
            <person name="Nagy L.G."/>
            <person name="Floudas D."/>
            <person name="Copeland A."/>
            <person name="Barry K.W."/>
            <person name="Cichocki N."/>
            <person name="Veneault-Fourrey C."/>
            <person name="LaButti K."/>
            <person name="Lindquist E.A."/>
            <person name="Lipzen A."/>
            <person name="Lundell T."/>
            <person name="Morin E."/>
            <person name="Murat C."/>
            <person name="Sun H."/>
            <person name="Tunlid A."/>
            <person name="Henrissat B."/>
            <person name="Grigoriev I.V."/>
            <person name="Hibbett D.S."/>
            <person name="Martin F."/>
            <person name="Nordberg H.P."/>
            <person name="Cantor M.N."/>
            <person name="Hua S.X."/>
        </authorList>
    </citation>
    <scope>NUCLEOTIDE SEQUENCE [LARGE SCALE GENOMIC DNA]</scope>
    <source>
        <strain evidence="3 4">UH-Slu-Lm8-n1</strain>
    </source>
</reference>
<dbReference type="EMBL" id="KN835901">
    <property type="protein sequence ID" value="KIK33627.1"/>
    <property type="molecule type" value="Genomic_DNA"/>
</dbReference>
<name>A0A0D0AH88_9AGAM</name>
<dbReference type="Proteomes" id="UP000054485">
    <property type="component" value="Unassembled WGS sequence"/>
</dbReference>
<proteinExistence type="predicted"/>
<dbReference type="InParanoid" id="A0A0D0AH88"/>
<dbReference type="OrthoDB" id="3038503at2759"/>
<feature type="transmembrane region" description="Helical" evidence="1">
    <location>
        <begin position="76"/>
        <end position="95"/>
    </location>
</feature>
<keyword evidence="4" id="KW-1185">Reference proteome</keyword>
<organism evidence="3 4">
    <name type="scientific">Suillus luteus UH-Slu-Lm8-n1</name>
    <dbReference type="NCBI Taxonomy" id="930992"/>
    <lineage>
        <taxon>Eukaryota</taxon>
        <taxon>Fungi</taxon>
        <taxon>Dikarya</taxon>
        <taxon>Basidiomycota</taxon>
        <taxon>Agaricomycotina</taxon>
        <taxon>Agaricomycetes</taxon>
        <taxon>Agaricomycetidae</taxon>
        <taxon>Boletales</taxon>
        <taxon>Suillineae</taxon>
        <taxon>Suillaceae</taxon>
        <taxon>Suillus</taxon>
    </lineage>
</organism>
<reference evidence="4" key="2">
    <citation type="submission" date="2015-01" db="EMBL/GenBank/DDBJ databases">
        <title>Evolutionary Origins and Diversification of the Mycorrhizal Mutualists.</title>
        <authorList>
            <consortium name="DOE Joint Genome Institute"/>
            <consortium name="Mycorrhizal Genomics Consortium"/>
            <person name="Kohler A."/>
            <person name="Kuo A."/>
            <person name="Nagy L.G."/>
            <person name="Floudas D."/>
            <person name="Copeland A."/>
            <person name="Barry K.W."/>
            <person name="Cichocki N."/>
            <person name="Veneault-Fourrey C."/>
            <person name="LaButti K."/>
            <person name="Lindquist E.A."/>
            <person name="Lipzen A."/>
            <person name="Lundell T."/>
            <person name="Morin E."/>
            <person name="Murat C."/>
            <person name="Riley R."/>
            <person name="Ohm R."/>
            <person name="Sun H."/>
            <person name="Tunlid A."/>
            <person name="Henrissat B."/>
            <person name="Grigoriev I.V."/>
            <person name="Hibbett D.S."/>
            <person name="Martin F."/>
        </authorList>
    </citation>
    <scope>NUCLEOTIDE SEQUENCE [LARGE SCALE GENOMIC DNA]</scope>
    <source>
        <strain evidence="4">UH-Slu-Lm8-n1</strain>
    </source>
</reference>
<dbReference type="Pfam" id="PF20151">
    <property type="entry name" value="DUF6533"/>
    <property type="match status" value="1"/>
</dbReference>
<keyword evidence="1" id="KW-0812">Transmembrane</keyword>
<accession>A0A0D0AH88</accession>
<feature type="domain" description="DUF6533" evidence="2">
    <location>
        <begin position="22"/>
        <end position="87"/>
    </location>
</feature>
<evidence type="ECO:0000313" key="4">
    <source>
        <dbReference type="Proteomes" id="UP000054485"/>
    </source>
</evidence>
<dbReference type="HOGENOM" id="CLU_150842_1_0_1"/>